<proteinExistence type="predicted"/>
<dbReference type="AlphaFoldDB" id="A0A9D5ATA7"/>
<evidence type="ECO:0000313" key="3">
    <source>
        <dbReference type="Proteomes" id="UP001058974"/>
    </source>
</evidence>
<feature type="compositionally biased region" description="Basic and acidic residues" evidence="1">
    <location>
        <begin position="38"/>
        <end position="51"/>
    </location>
</feature>
<dbReference type="EMBL" id="JAMSHJ010000004">
    <property type="protein sequence ID" value="KAI5418536.1"/>
    <property type="molecule type" value="Genomic_DNA"/>
</dbReference>
<gene>
    <name evidence="2" type="ORF">KIW84_042967</name>
</gene>
<dbReference type="PANTHER" id="PTHR32108:SF9">
    <property type="entry name" value="REVERSE TRANSCRIPTASE RNASE H-LIKE DOMAIN-CONTAINING PROTEIN"/>
    <property type="match status" value="1"/>
</dbReference>
<protein>
    <submittedName>
        <fullName evidence="2">Uncharacterized protein</fullName>
    </submittedName>
</protein>
<sequence length="550" mass="61282">MTKILLKTLSSLYDECMIASSSNDFTEMVNMGRHLEEGVREGRLSKEEASTSKKYGGSFSKKKEEEANSIYPDQHCAYHQGVPDHNIEDCYPLKYEVQKLVKSGMVSFEDRAPNVKVNPLPVHCNSYVNIVDGCPVFKTPERVVICSSKGSDRSVSSLVIRLEGLVSYASDKVVPYKYNATMIENGQEVPLPSANSVVSIVDVIKVTRSNRVFSPMSPKVMENIVVGKKADFPLVNPINTLICQSGESSGLKVKDDDDEVLRLIKKKVLQKVLEQAHMEHDVTVDQFDHIVANVTSCNNLSFCEEEIPEEGRNHNFVLHISMNCKEDALSNVLIDTGLSLNVLPKSTLARLSYHDAPMRYSSVVVKAFKAYSCLLGRPWIHEAGAITSTLHQKLKFVKNGKLIIVGGEKELLVSHLSSFTYVEAEEAVRTPFQALSIANEVQKTGASMSSLKDMQEVVQVGSTDKWGRVVEVIENKNMAGLGFQQGPFKEDVKVMQQVFHSEGFIHKEEEHSVAIIGYEDEEDNTNFITHGQICNNWVVVDVPIIVHRSK</sequence>
<dbReference type="Proteomes" id="UP001058974">
    <property type="component" value="Chromosome 4"/>
</dbReference>
<accession>A0A9D5ATA7</accession>
<dbReference type="Gramene" id="Psat04G0296700-T1">
    <property type="protein sequence ID" value="KAI5418536.1"/>
    <property type="gene ID" value="KIW84_042967"/>
</dbReference>
<name>A0A9D5ATA7_PEA</name>
<organism evidence="2 3">
    <name type="scientific">Pisum sativum</name>
    <name type="common">Garden pea</name>
    <name type="synonym">Lathyrus oleraceus</name>
    <dbReference type="NCBI Taxonomy" id="3888"/>
    <lineage>
        <taxon>Eukaryota</taxon>
        <taxon>Viridiplantae</taxon>
        <taxon>Streptophyta</taxon>
        <taxon>Embryophyta</taxon>
        <taxon>Tracheophyta</taxon>
        <taxon>Spermatophyta</taxon>
        <taxon>Magnoliopsida</taxon>
        <taxon>eudicotyledons</taxon>
        <taxon>Gunneridae</taxon>
        <taxon>Pentapetalae</taxon>
        <taxon>rosids</taxon>
        <taxon>fabids</taxon>
        <taxon>Fabales</taxon>
        <taxon>Fabaceae</taxon>
        <taxon>Papilionoideae</taxon>
        <taxon>50 kb inversion clade</taxon>
        <taxon>NPAAA clade</taxon>
        <taxon>Hologalegina</taxon>
        <taxon>IRL clade</taxon>
        <taxon>Fabeae</taxon>
        <taxon>Lathyrus</taxon>
    </lineage>
</organism>
<evidence type="ECO:0000256" key="1">
    <source>
        <dbReference type="SAM" id="MobiDB-lite"/>
    </source>
</evidence>
<reference evidence="2 3" key="1">
    <citation type="journal article" date="2022" name="Nat. Genet.">
        <title>Improved pea reference genome and pan-genome highlight genomic features and evolutionary characteristics.</title>
        <authorList>
            <person name="Yang T."/>
            <person name="Liu R."/>
            <person name="Luo Y."/>
            <person name="Hu S."/>
            <person name="Wang D."/>
            <person name="Wang C."/>
            <person name="Pandey M.K."/>
            <person name="Ge S."/>
            <person name="Xu Q."/>
            <person name="Li N."/>
            <person name="Li G."/>
            <person name="Huang Y."/>
            <person name="Saxena R.K."/>
            <person name="Ji Y."/>
            <person name="Li M."/>
            <person name="Yan X."/>
            <person name="He Y."/>
            <person name="Liu Y."/>
            <person name="Wang X."/>
            <person name="Xiang C."/>
            <person name="Varshney R.K."/>
            <person name="Ding H."/>
            <person name="Gao S."/>
            <person name="Zong X."/>
        </authorList>
    </citation>
    <scope>NUCLEOTIDE SEQUENCE [LARGE SCALE GENOMIC DNA]</scope>
    <source>
        <strain evidence="2 3">cv. Zhongwan 6</strain>
    </source>
</reference>
<dbReference type="PANTHER" id="PTHR32108">
    <property type="entry name" value="DNA-DIRECTED RNA POLYMERASE SUBUNIT ALPHA"/>
    <property type="match status" value="1"/>
</dbReference>
<evidence type="ECO:0000313" key="2">
    <source>
        <dbReference type="EMBL" id="KAI5418536.1"/>
    </source>
</evidence>
<feature type="region of interest" description="Disordered" evidence="1">
    <location>
        <begin position="38"/>
        <end position="61"/>
    </location>
</feature>
<comment type="caution">
    <text evidence="2">The sequence shown here is derived from an EMBL/GenBank/DDBJ whole genome shotgun (WGS) entry which is preliminary data.</text>
</comment>
<keyword evidence="3" id="KW-1185">Reference proteome</keyword>